<organism evidence="1 2">
    <name type="scientific">Fusarium torreyae</name>
    <dbReference type="NCBI Taxonomy" id="1237075"/>
    <lineage>
        <taxon>Eukaryota</taxon>
        <taxon>Fungi</taxon>
        <taxon>Dikarya</taxon>
        <taxon>Ascomycota</taxon>
        <taxon>Pezizomycotina</taxon>
        <taxon>Sordariomycetes</taxon>
        <taxon>Hypocreomycetidae</taxon>
        <taxon>Hypocreales</taxon>
        <taxon>Nectriaceae</taxon>
        <taxon>Fusarium</taxon>
    </lineage>
</organism>
<dbReference type="PANTHER" id="PTHR21310:SF58">
    <property type="entry name" value="AMINOGLYCOSIDE PHOSPHOTRANSFERASE DOMAIN-CONTAINING PROTEIN"/>
    <property type="match status" value="1"/>
</dbReference>
<evidence type="ECO:0000313" key="1">
    <source>
        <dbReference type="EMBL" id="KAJ4250576.1"/>
    </source>
</evidence>
<keyword evidence="2" id="KW-1185">Reference proteome</keyword>
<name>A0A9W8VC30_9HYPO</name>
<proteinExistence type="predicted"/>
<dbReference type="AlphaFoldDB" id="A0A9W8VC30"/>
<protein>
    <recommendedName>
        <fullName evidence="3">Aminoglycoside phosphotransferase domain-containing protein</fullName>
    </recommendedName>
</protein>
<gene>
    <name evidence="1" type="ORF">NW762_011835</name>
</gene>
<dbReference type="SUPFAM" id="SSF56112">
    <property type="entry name" value="Protein kinase-like (PK-like)"/>
    <property type="match status" value="1"/>
</dbReference>
<comment type="caution">
    <text evidence="1">The sequence shown here is derived from an EMBL/GenBank/DDBJ whole genome shotgun (WGS) entry which is preliminary data.</text>
</comment>
<evidence type="ECO:0000313" key="2">
    <source>
        <dbReference type="Proteomes" id="UP001152049"/>
    </source>
</evidence>
<evidence type="ECO:0008006" key="3">
    <source>
        <dbReference type="Google" id="ProtNLM"/>
    </source>
</evidence>
<dbReference type="PANTHER" id="PTHR21310">
    <property type="entry name" value="AMINOGLYCOSIDE PHOSPHOTRANSFERASE-RELATED-RELATED"/>
    <property type="match status" value="1"/>
</dbReference>
<dbReference type="InterPro" id="IPR011009">
    <property type="entry name" value="Kinase-like_dom_sf"/>
</dbReference>
<reference evidence="1" key="1">
    <citation type="submission" date="2022-09" db="EMBL/GenBank/DDBJ databases">
        <title>Fusarium specimens isolated from Avocado Roots.</title>
        <authorList>
            <person name="Stajich J."/>
            <person name="Roper C."/>
            <person name="Heimlech-Rivalta G."/>
        </authorList>
    </citation>
    <scope>NUCLEOTIDE SEQUENCE</scope>
    <source>
        <strain evidence="1">CF00136</strain>
    </source>
</reference>
<accession>A0A9W8VC30</accession>
<dbReference type="InterPro" id="IPR051678">
    <property type="entry name" value="AGP_Transferase"/>
</dbReference>
<dbReference type="Proteomes" id="UP001152049">
    <property type="component" value="Unassembled WGS sequence"/>
</dbReference>
<sequence length="328" mass="37480">MAHPHLDTPRPGPNFLVEVDDDSWIIGGVMISRHTSKPSSEPFWGDGEGGFFSVSKAPSPRPPTRPISDRCPLVNISHTETTQGTWKIGLAELRIAINVGTTPEHATLEALQKKGFGFRTPKVYYHGVHDRNYHIIFEALPGKYLSDVWPEADEALRKRYAEQIAHAYHELSTWRGDSICGVDGNFVHEIFLCAEGCYDRNSFTPEKLRKNCEEIGMDCSNVVFTHNNMMPLSFIVNQDGLVGISRWESAGFVPKDWVRTKTRSNAFLEGFRPCRKRLTDNQMKDWEAKFESAIEDQGFQHHWEGNCYWREALHQRWKKEDEDAAKAT</sequence>
<dbReference type="OrthoDB" id="5404599at2759"/>
<dbReference type="EMBL" id="JAOQAZ010000030">
    <property type="protein sequence ID" value="KAJ4250576.1"/>
    <property type="molecule type" value="Genomic_DNA"/>
</dbReference>